<feature type="non-terminal residue" evidence="1">
    <location>
        <position position="1"/>
    </location>
</feature>
<name>A0AAV2PTD2_MEGNR</name>
<reference evidence="1 2" key="1">
    <citation type="submission" date="2024-05" db="EMBL/GenBank/DDBJ databases">
        <authorList>
            <person name="Wallberg A."/>
        </authorList>
    </citation>
    <scope>NUCLEOTIDE SEQUENCE [LARGE SCALE GENOMIC DNA]</scope>
</reference>
<dbReference type="EMBL" id="CAXKWB010001294">
    <property type="protein sequence ID" value="CAL4063922.1"/>
    <property type="molecule type" value="Genomic_DNA"/>
</dbReference>
<proteinExistence type="predicted"/>
<gene>
    <name evidence="1" type="ORF">MNOR_LOCUS3706</name>
</gene>
<evidence type="ECO:0008006" key="3">
    <source>
        <dbReference type="Google" id="ProtNLM"/>
    </source>
</evidence>
<sequence>EGPSLDQQLLYLFWRSLKSSCSIRCYYCSDDIGNHVIPFDNLCVLHNYSNPEHIHDLDAYDCCYTQTWHSGGVYRGIARDMNGNCEDGECLETASSTKCFCDTDLCNNQLCDNCDP</sequence>
<dbReference type="Proteomes" id="UP001497623">
    <property type="component" value="Unassembled WGS sequence"/>
</dbReference>
<accession>A0AAV2PTD2</accession>
<comment type="caution">
    <text evidence="1">The sequence shown here is derived from an EMBL/GenBank/DDBJ whole genome shotgun (WGS) entry which is preliminary data.</text>
</comment>
<keyword evidence="2" id="KW-1185">Reference proteome</keyword>
<protein>
    <recommendedName>
        <fullName evidence="3">Protein sleepless</fullName>
    </recommendedName>
</protein>
<dbReference type="AlphaFoldDB" id="A0AAV2PTD2"/>
<evidence type="ECO:0000313" key="2">
    <source>
        <dbReference type="Proteomes" id="UP001497623"/>
    </source>
</evidence>
<organism evidence="1 2">
    <name type="scientific">Meganyctiphanes norvegica</name>
    <name type="common">Northern krill</name>
    <name type="synonym">Thysanopoda norvegica</name>
    <dbReference type="NCBI Taxonomy" id="48144"/>
    <lineage>
        <taxon>Eukaryota</taxon>
        <taxon>Metazoa</taxon>
        <taxon>Ecdysozoa</taxon>
        <taxon>Arthropoda</taxon>
        <taxon>Crustacea</taxon>
        <taxon>Multicrustacea</taxon>
        <taxon>Malacostraca</taxon>
        <taxon>Eumalacostraca</taxon>
        <taxon>Eucarida</taxon>
        <taxon>Euphausiacea</taxon>
        <taxon>Euphausiidae</taxon>
        <taxon>Meganyctiphanes</taxon>
    </lineage>
</organism>
<evidence type="ECO:0000313" key="1">
    <source>
        <dbReference type="EMBL" id="CAL4063922.1"/>
    </source>
</evidence>